<dbReference type="PATRIC" id="fig|1156913.3.peg.5747"/>
<evidence type="ECO:0000256" key="1">
    <source>
        <dbReference type="SAM" id="MobiDB-lite"/>
    </source>
</evidence>
<feature type="transmembrane region" description="Helical" evidence="2">
    <location>
        <begin position="59"/>
        <end position="77"/>
    </location>
</feature>
<protein>
    <submittedName>
        <fullName evidence="3">Uncharacterized protein</fullName>
    </submittedName>
</protein>
<evidence type="ECO:0000256" key="2">
    <source>
        <dbReference type="SAM" id="Phobius"/>
    </source>
</evidence>
<evidence type="ECO:0000313" key="3">
    <source>
        <dbReference type="EMBL" id="AGM08221.1"/>
    </source>
</evidence>
<dbReference type="Proteomes" id="UP000013968">
    <property type="component" value="Chromosome"/>
</dbReference>
<name>R4T761_9PSEU</name>
<dbReference type="KEGG" id="aoi:AORI_5638"/>
<feature type="compositionally biased region" description="Basic residues" evidence="1">
    <location>
        <begin position="1"/>
        <end position="19"/>
    </location>
</feature>
<dbReference type="HOGENOM" id="CLU_1599290_0_0_11"/>
<feature type="region of interest" description="Disordered" evidence="1">
    <location>
        <begin position="1"/>
        <end position="29"/>
    </location>
</feature>
<evidence type="ECO:0000313" key="4">
    <source>
        <dbReference type="Proteomes" id="UP000013968"/>
    </source>
</evidence>
<dbReference type="AlphaFoldDB" id="R4T761"/>
<keyword evidence="2" id="KW-1133">Transmembrane helix</keyword>
<accession>R4T761</accession>
<keyword evidence="2" id="KW-0472">Membrane</keyword>
<reference evidence="3 4" key="1">
    <citation type="journal article" date="2013" name="BMC Genomics">
        <title>ContigScape: a Cytoscape plugin facilitating microbial genome gap closing.</title>
        <authorList>
            <person name="Tang B."/>
            <person name="Wang Q."/>
            <person name="Yang M."/>
            <person name="Xie F."/>
            <person name="Zhu Y."/>
            <person name="Zhuo Y."/>
            <person name="Wang S."/>
            <person name="Gao H."/>
            <person name="Ding X."/>
            <person name="Zhang L."/>
            <person name="Zhao G."/>
            <person name="Zheng H."/>
        </authorList>
    </citation>
    <scope>NUCLEOTIDE SEQUENCE [LARGE SCALE GENOMIC DNA]</scope>
    <source>
        <strain evidence="3 4">HCCB10007</strain>
    </source>
</reference>
<feature type="transmembrane region" description="Helical" evidence="2">
    <location>
        <begin position="89"/>
        <end position="106"/>
    </location>
</feature>
<proteinExistence type="predicted"/>
<keyword evidence="2" id="KW-0812">Transmembrane</keyword>
<dbReference type="EMBL" id="CP003410">
    <property type="protein sequence ID" value="AGM08221.1"/>
    <property type="molecule type" value="Genomic_DNA"/>
</dbReference>
<sequence>MKLGRGKKKTDRPRRRPRVAGRPPFAEDHDFTESFEAPTVHEEVANPLIEKLSLLEQRAAAWAVFWIAYFVVCQIVSEDRRFEVLAPLSLAAVYGIPACLYAAWLWKSRRRSAEKTGLREATATVRPGWLYPRIDVYLERDYKLLQTRRSLRIAPRFKGLQKVPVFIGGEDTDMIVIFPRGRFSKDTLYTVPVKEIEPDTA</sequence>
<keyword evidence="4" id="KW-1185">Reference proteome</keyword>
<organism evidence="3 4">
    <name type="scientific">Amycolatopsis keratiniphila</name>
    <dbReference type="NCBI Taxonomy" id="129921"/>
    <lineage>
        <taxon>Bacteria</taxon>
        <taxon>Bacillati</taxon>
        <taxon>Actinomycetota</taxon>
        <taxon>Actinomycetes</taxon>
        <taxon>Pseudonocardiales</taxon>
        <taxon>Pseudonocardiaceae</taxon>
        <taxon>Amycolatopsis</taxon>
        <taxon>Amycolatopsis japonica group</taxon>
    </lineage>
</organism>
<gene>
    <name evidence="3" type="ORF">AORI_5638</name>
</gene>
<dbReference type="RefSeq" id="WP_016335959.1">
    <property type="nucleotide sequence ID" value="NC_021252.1"/>
</dbReference>